<evidence type="ECO:0000256" key="5">
    <source>
        <dbReference type="RuleBase" id="RU000394"/>
    </source>
</evidence>
<keyword evidence="3 5" id="KW-0505">Motor protein</keyword>
<evidence type="ECO:0000256" key="7">
    <source>
        <dbReference type="SAM" id="MobiDB-lite"/>
    </source>
</evidence>
<feature type="compositionally biased region" description="Low complexity" evidence="7">
    <location>
        <begin position="462"/>
        <end position="483"/>
    </location>
</feature>
<dbReference type="GO" id="GO:0007018">
    <property type="term" value="P:microtubule-based movement"/>
    <property type="evidence" value="ECO:0007669"/>
    <property type="project" value="InterPro"/>
</dbReference>
<dbReference type="InterPro" id="IPR019821">
    <property type="entry name" value="Kinesin_motor_CS"/>
</dbReference>
<evidence type="ECO:0000259" key="8">
    <source>
        <dbReference type="PROSITE" id="PS50067"/>
    </source>
</evidence>
<comment type="similarity">
    <text evidence="3 5">Belongs to the TRAFAC class myosin-kinesin ATPase superfamily. Kinesin family.</text>
</comment>
<feature type="binding site" evidence="3">
    <location>
        <begin position="111"/>
        <end position="118"/>
    </location>
    <ligand>
        <name>ATP</name>
        <dbReference type="ChEBI" id="CHEBI:30616"/>
    </ligand>
</feature>
<feature type="domain" description="Kinesin motor" evidence="8">
    <location>
        <begin position="4"/>
        <end position="349"/>
    </location>
</feature>
<dbReference type="PRINTS" id="PR00380">
    <property type="entry name" value="KINESINHEAVY"/>
</dbReference>
<accession>A0A4S8L5P0</accession>
<keyword evidence="2 3" id="KW-0067">ATP-binding</keyword>
<dbReference type="SUPFAM" id="SSF52540">
    <property type="entry name" value="P-loop containing nucleoside triphosphate hydrolases"/>
    <property type="match status" value="1"/>
</dbReference>
<dbReference type="InterPro" id="IPR019734">
    <property type="entry name" value="TPR_rpt"/>
</dbReference>
<evidence type="ECO:0000256" key="6">
    <source>
        <dbReference type="SAM" id="Coils"/>
    </source>
</evidence>
<feature type="coiled-coil region" evidence="6">
    <location>
        <begin position="604"/>
        <end position="631"/>
    </location>
</feature>
<feature type="region of interest" description="Disordered" evidence="7">
    <location>
        <begin position="511"/>
        <end position="598"/>
    </location>
</feature>
<dbReference type="OrthoDB" id="3176171at2759"/>
<feature type="region of interest" description="Disordered" evidence="7">
    <location>
        <begin position="462"/>
        <end position="486"/>
    </location>
</feature>
<dbReference type="Proteomes" id="UP000297245">
    <property type="component" value="Unassembled WGS sequence"/>
</dbReference>
<evidence type="ECO:0000256" key="3">
    <source>
        <dbReference type="PROSITE-ProRule" id="PRU00283"/>
    </source>
</evidence>
<dbReference type="InterPro" id="IPR027417">
    <property type="entry name" value="P-loop_NTPase"/>
</dbReference>
<dbReference type="EMBL" id="ML179634">
    <property type="protein sequence ID" value="THU83916.1"/>
    <property type="molecule type" value="Genomic_DNA"/>
</dbReference>
<feature type="compositionally biased region" description="Basic and acidic residues" evidence="7">
    <location>
        <begin position="577"/>
        <end position="589"/>
    </location>
</feature>
<keyword evidence="6" id="KW-0175">Coiled coil</keyword>
<dbReference type="PROSITE" id="PS50067">
    <property type="entry name" value="KINESIN_MOTOR_2"/>
    <property type="match status" value="1"/>
</dbReference>
<feature type="repeat" description="TPR" evidence="4">
    <location>
        <begin position="647"/>
        <end position="680"/>
    </location>
</feature>
<feature type="compositionally biased region" description="Basic and acidic residues" evidence="7">
    <location>
        <begin position="511"/>
        <end position="523"/>
    </location>
</feature>
<evidence type="ECO:0000313" key="9">
    <source>
        <dbReference type="EMBL" id="THU83916.1"/>
    </source>
</evidence>
<dbReference type="PANTHER" id="PTHR47969:SF9">
    <property type="entry name" value="KINESIN-LIKE PROTEIN"/>
    <property type="match status" value="1"/>
</dbReference>
<evidence type="ECO:0000256" key="1">
    <source>
        <dbReference type="ARBA" id="ARBA00022741"/>
    </source>
</evidence>
<dbReference type="PANTHER" id="PTHR47969">
    <property type="entry name" value="CHROMOSOME-ASSOCIATED KINESIN KIF4A-RELATED"/>
    <property type="match status" value="1"/>
</dbReference>
<feature type="compositionally biased region" description="Low complexity" evidence="7">
    <location>
        <begin position="547"/>
        <end position="566"/>
    </location>
</feature>
<proteinExistence type="inferred from homology"/>
<dbReference type="InterPro" id="IPR036961">
    <property type="entry name" value="Kinesin_motor_dom_sf"/>
</dbReference>
<evidence type="ECO:0000256" key="2">
    <source>
        <dbReference type="ARBA" id="ARBA00022840"/>
    </source>
</evidence>
<dbReference type="Gene3D" id="3.40.850.10">
    <property type="entry name" value="Kinesin motor domain"/>
    <property type="match status" value="1"/>
</dbReference>
<dbReference type="InterPro" id="IPR001752">
    <property type="entry name" value="Kinesin_motor_dom"/>
</dbReference>
<reference evidence="9 10" key="1">
    <citation type="journal article" date="2019" name="Nat. Ecol. Evol.">
        <title>Megaphylogeny resolves global patterns of mushroom evolution.</title>
        <authorList>
            <person name="Varga T."/>
            <person name="Krizsan K."/>
            <person name="Foldi C."/>
            <person name="Dima B."/>
            <person name="Sanchez-Garcia M."/>
            <person name="Sanchez-Ramirez S."/>
            <person name="Szollosi G.J."/>
            <person name="Szarkandi J.G."/>
            <person name="Papp V."/>
            <person name="Albert L."/>
            <person name="Andreopoulos W."/>
            <person name="Angelini C."/>
            <person name="Antonin V."/>
            <person name="Barry K.W."/>
            <person name="Bougher N.L."/>
            <person name="Buchanan P."/>
            <person name="Buyck B."/>
            <person name="Bense V."/>
            <person name="Catcheside P."/>
            <person name="Chovatia M."/>
            <person name="Cooper J."/>
            <person name="Damon W."/>
            <person name="Desjardin D."/>
            <person name="Finy P."/>
            <person name="Geml J."/>
            <person name="Haridas S."/>
            <person name="Hughes K."/>
            <person name="Justo A."/>
            <person name="Karasinski D."/>
            <person name="Kautmanova I."/>
            <person name="Kiss B."/>
            <person name="Kocsube S."/>
            <person name="Kotiranta H."/>
            <person name="LaButti K.M."/>
            <person name="Lechner B.E."/>
            <person name="Liimatainen K."/>
            <person name="Lipzen A."/>
            <person name="Lukacs Z."/>
            <person name="Mihaltcheva S."/>
            <person name="Morgado L.N."/>
            <person name="Niskanen T."/>
            <person name="Noordeloos M.E."/>
            <person name="Ohm R.A."/>
            <person name="Ortiz-Santana B."/>
            <person name="Ovrebo C."/>
            <person name="Racz N."/>
            <person name="Riley R."/>
            <person name="Savchenko A."/>
            <person name="Shiryaev A."/>
            <person name="Soop K."/>
            <person name="Spirin V."/>
            <person name="Szebenyi C."/>
            <person name="Tomsovsky M."/>
            <person name="Tulloss R.E."/>
            <person name="Uehling J."/>
            <person name="Grigoriev I.V."/>
            <person name="Vagvolgyi C."/>
            <person name="Papp T."/>
            <person name="Martin F.M."/>
            <person name="Miettinen O."/>
            <person name="Hibbett D.S."/>
            <person name="Nagy L.G."/>
        </authorList>
    </citation>
    <scope>NUCLEOTIDE SEQUENCE [LARGE SCALE GENOMIC DNA]</scope>
    <source>
        <strain evidence="9 10">CBS 962.96</strain>
    </source>
</reference>
<feature type="compositionally biased region" description="Polar residues" evidence="7">
    <location>
        <begin position="528"/>
        <end position="541"/>
    </location>
</feature>
<dbReference type="InterPro" id="IPR027640">
    <property type="entry name" value="Kinesin-like_fam"/>
</dbReference>
<keyword evidence="5" id="KW-0493">Microtubule</keyword>
<organism evidence="9 10">
    <name type="scientific">Dendrothele bispora (strain CBS 962.96)</name>
    <dbReference type="NCBI Taxonomy" id="1314807"/>
    <lineage>
        <taxon>Eukaryota</taxon>
        <taxon>Fungi</taxon>
        <taxon>Dikarya</taxon>
        <taxon>Basidiomycota</taxon>
        <taxon>Agaricomycotina</taxon>
        <taxon>Agaricomycetes</taxon>
        <taxon>Agaricomycetidae</taxon>
        <taxon>Agaricales</taxon>
        <taxon>Agaricales incertae sedis</taxon>
        <taxon>Dendrothele</taxon>
    </lineage>
</organism>
<name>A0A4S8L5P0_DENBC</name>
<dbReference type="CDD" id="cd00106">
    <property type="entry name" value="KISc"/>
    <property type="match status" value="1"/>
</dbReference>
<dbReference type="PROSITE" id="PS50005">
    <property type="entry name" value="TPR"/>
    <property type="match status" value="1"/>
</dbReference>
<dbReference type="SMART" id="SM00129">
    <property type="entry name" value="KISc"/>
    <property type="match status" value="1"/>
</dbReference>
<dbReference type="GO" id="GO:0051231">
    <property type="term" value="P:spindle elongation"/>
    <property type="evidence" value="ECO:0007669"/>
    <property type="project" value="TreeGrafter"/>
</dbReference>
<sequence>MSQKIRIAARLRPRLEGEVDDGGIQVCHAVDQSGSSSSSAANTSGAGNISGFSGRSYISVQNPRVPGQLFNFPFSSCYDQNSSQEEIFVNDVQPMIDIVYSGVTVTIFAYGVTSSGKTHTMQGTKAEPGVIPRAVRSLFLKKAEYAQYQVTLSASYMEIYKDEAYDLLVNRESAPKLPVRENDAGLVFVANLSSIPIDSVEQFDRIYAQATKNRSVGATNLNRASSRSHAVLTIEVAMVDVRQHMTRTGKINLVDLAGSENNKHTGNDSVRMAESAAINKSLTALGQVVHALNKGHSRIPYRDSKLTRILQDALGGSSVGLLICNIAPGTKFRQDTLNTLNFASRTKNIANKPVVNERDNRPVPKPHFAALNVPQQPISTKPFQPLPTNLVQPTAANSENIMPLAVDVCQPQPLPKSRKERRSGRPSMVPVPQPRSSRPSSAAFPTGSFNFQSIYQPFGGTMASGSASASSSAGPSGAATSGLSEKEIDERISKAVEMEVARRLEEREKERLRELEEERRLSVEQEALASTSASQPRSAKNSPARLVSGSVSRSGSTSAHGTPSRSGSKRRVPSKSPRRDTIAKERDEIQPAQAIPPGILTPLLKRHKDLDEQLSLRLHELERKYEQGNKEAQLASVLSPVSKKKTGKAYVSLARAHSEKGDLQVALDLYRKAESYVPENIKLKERWILFVVHVFLNAVSHHGVVS</sequence>
<keyword evidence="10" id="KW-1185">Reference proteome</keyword>
<dbReference type="Pfam" id="PF00225">
    <property type="entry name" value="Kinesin"/>
    <property type="match status" value="1"/>
</dbReference>
<keyword evidence="1 3" id="KW-0547">Nucleotide-binding</keyword>
<protein>
    <recommendedName>
        <fullName evidence="5">Kinesin-like protein</fullName>
    </recommendedName>
</protein>
<feature type="region of interest" description="Disordered" evidence="7">
    <location>
        <begin position="406"/>
        <end position="445"/>
    </location>
</feature>
<dbReference type="GO" id="GO:0005874">
    <property type="term" value="C:microtubule"/>
    <property type="evidence" value="ECO:0007669"/>
    <property type="project" value="UniProtKB-KW"/>
</dbReference>
<dbReference type="GO" id="GO:0005524">
    <property type="term" value="F:ATP binding"/>
    <property type="evidence" value="ECO:0007669"/>
    <property type="project" value="UniProtKB-UniRule"/>
</dbReference>
<evidence type="ECO:0000313" key="10">
    <source>
        <dbReference type="Proteomes" id="UP000297245"/>
    </source>
</evidence>
<dbReference type="PROSITE" id="PS00411">
    <property type="entry name" value="KINESIN_MOTOR_1"/>
    <property type="match status" value="1"/>
</dbReference>
<dbReference type="GO" id="GO:0005875">
    <property type="term" value="C:microtubule associated complex"/>
    <property type="evidence" value="ECO:0007669"/>
    <property type="project" value="TreeGrafter"/>
</dbReference>
<dbReference type="AlphaFoldDB" id="A0A4S8L5P0"/>
<dbReference type="GO" id="GO:0007052">
    <property type="term" value="P:mitotic spindle organization"/>
    <property type="evidence" value="ECO:0007669"/>
    <property type="project" value="TreeGrafter"/>
</dbReference>
<gene>
    <name evidence="9" type="ORF">K435DRAFT_419564</name>
</gene>
<keyword evidence="4" id="KW-0802">TPR repeat</keyword>
<dbReference type="GO" id="GO:0003777">
    <property type="term" value="F:microtubule motor activity"/>
    <property type="evidence" value="ECO:0007669"/>
    <property type="project" value="InterPro"/>
</dbReference>
<feature type="compositionally biased region" description="Low complexity" evidence="7">
    <location>
        <begin position="425"/>
        <end position="441"/>
    </location>
</feature>
<dbReference type="GO" id="GO:0008017">
    <property type="term" value="F:microtubule binding"/>
    <property type="evidence" value="ECO:0007669"/>
    <property type="project" value="InterPro"/>
</dbReference>
<evidence type="ECO:0000256" key="4">
    <source>
        <dbReference type="PROSITE-ProRule" id="PRU00339"/>
    </source>
</evidence>